<feature type="domain" description="HTH tetR-type" evidence="5">
    <location>
        <begin position="8"/>
        <end position="66"/>
    </location>
</feature>
<proteinExistence type="predicted"/>
<dbReference type="Gene3D" id="1.10.357.10">
    <property type="entry name" value="Tetracycline Repressor, domain 2"/>
    <property type="match status" value="1"/>
</dbReference>
<dbReference type="InterPro" id="IPR050109">
    <property type="entry name" value="HTH-type_TetR-like_transc_reg"/>
</dbReference>
<dbReference type="EMBL" id="AUBJ02000001">
    <property type="protein sequence ID" value="MCP2331208.1"/>
    <property type="molecule type" value="Genomic_DNA"/>
</dbReference>
<evidence type="ECO:0000256" key="4">
    <source>
        <dbReference type="PROSITE-ProRule" id="PRU00335"/>
    </source>
</evidence>
<accession>A0ABT1JFD4</accession>
<evidence type="ECO:0000259" key="5">
    <source>
        <dbReference type="PROSITE" id="PS50977"/>
    </source>
</evidence>
<dbReference type="InterPro" id="IPR009057">
    <property type="entry name" value="Homeodomain-like_sf"/>
</dbReference>
<evidence type="ECO:0000313" key="7">
    <source>
        <dbReference type="Proteomes" id="UP000791080"/>
    </source>
</evidence>
<sequence>MVETGVRTRTRQAILDAAVVVLSRDSSASLSEVAREAGVGRTTLHRYFAERSDLVHAIGTLTLERIAVATDRAKLEVGPAREAIVRLCREYFELLGDVLSLVFTDPQFSSGLDWHEESDSDLELLALVQRGHRDGSIDRELTPEWVQQALWALLYAAWAFVRECGVSRHEALGQCLRSLDRMLHPVGERAG</sequence>
<evidence type="ECO:0000256" key="3">
    <source>
        <dbReference type="ARBA" id="ARBA00023163"/>
    </source>
</evidence>
<feature type="DNA-binding region" description="H-T-H motif" evidence="4">
    <location>
        <begin position="29"/>
        <end position="48"/>
    </location>
</feature>
<dbReference type="PANTHER" id="PTHR30055:SF234">
    <property type="entry name" value="HTH-TYPE TRANSCRIPTIONAL REGULATOR BETI"/>
    <property type="match status" value="1"/>
</dbReference>
<comment type="caution">
    <text evidence="6">The sequence shown here is derived from an EMBL/GenBank/DDBJ whole genome shotgun (WGS) entry which is preliminary data.</text>
</comment>
<dbReference type="PANTHER" id="PTHR30055">
    <property type="entry name" value="HTH-TYPE TRANSCRIPTIONAL REGULATOR RUTR"/>
    <property type="match status" value="1"/>
</dbReference>
<keyword evidence="2 4" id="KW-0238">DNA-binding</keyword>
<reference evidence="6 7" key="2">
    <citation type="submission" date="2022-06" db="EMBL/GenBank/DDBJ databases">
        <title>Genomic Encyclopedia of Type Strains, Phase I: the one thousand microbial genomes (KMG-I) project.</title>
        <authorList>
            <person name="Kyrpides N."/>
        </authorList>
    </citation>
    <scope>NUCLEOTIDE SEQUENCE [LARGE SCALE GENOMIC DNA]</scope>
    <source>
        <strain evidence="6 7">DSM 43889</strain>
    </source>
</reference>
<keyword evidence="7" id="KW-1185">Reference proteome</keyword>
<organism evidence="6 7">
    <name type="scientific">Actinoalloteichus caeruleus DSM 43889</name>
    <dbReference type="NCBI Taxonomy" id="1120930"/>
    <lineage>
        <taxon>Bacteria</taxon>
        <taxon>Bacillati</taxon>
        <taxon>Actinomycetota</taxon>
        <taxon>Actinomycetes</taxon>
        <taxon>Pseudonocardiales</taxon>
        <taxon>Pseudonocardiaceae</taxon>
        <taxon>Actinoalloteichus</taxon>
        <taxon>Actinoalloteichus cyanogriseus</taxon>
    </lineage>
</organism>
<dbReference type="SUPFAM" id="SSF46689">
    <property type="entry name" value="Homeodomain-like"/>
    <property type="match status" value="1"/>
</dbReference>
<dbReference type="Proteomes" id="UP000791080">
    <property type="component" value="Unassembled WGS sequence"/>
</dbReference>
<protein>
    <submittedName>
        <fullName evidence="6">Transcriptional regulator, TetR family</fullName>
    </submittedName>
</protein>
<dbReference type="InterPro" id="IPR001647">
    <property type="entry name" value="HTH_TetR"/>
</dbReference>
<dbReference type="PROSITE" id="PS50977">
    <property type="entry name" value="HTH_TETR_2"/>
    <property type="match status" value="1"/>
</dbReference>
<keyword evidence="3" id="KW-0804">Transcription</keyword>
<evidence type="ECO:0000313" key="6">
    <source>
        <dbReference type="EMBL" id="MCP2331208.1"/>
    </source>
</evidence>
<gene>
    <name evidence="6" type="ORF">G443_001478</name>
</gene>
<reference evidence="6 7" key="1">
    <citation type="submission" date="2013-07" db="EMBL/GenBank/DDBJ databases">
        <authorList>
            <consortium name="DOE Joint Genome Institute"/>
            <person name="Reeve W."/>
            <person name="Huntemann M."/>
            <person name="Han J."/>
            <person name="Chen A."/>
            <person name="Kyrpides N."/>
            <person name="Mavromatis K."/>
            <person name="Markowitz V."/>
            <person name="Palaniappan K."/>
            <person name="Ivanova N."/>
            <person name="Schaumberg A."/>
            <person name="Pati A."/>
            <person name="Liolios K."/>
            <person name="Nordberg H.P."/>
            <person name="Cantor M.N."/>
            <person name="Hua S.X."/>
            <person name="Woyke T."/>
        </authorList>
    </citation>
    <scope>NUCLEOTIDE SEQUENCE [LARGE SCALE GENOMIC DNA]</scope>
    <source>
        <strain evidence="6 7">DSM 43889</strain>
    </source>
</reference>
<evidence type="ECO:0000256" key="1">
    <source>
        <dbReference type="ARBA" id="ARBA00023015"/>
    </source>
</evidence>
<keyword evidence="1" id="KW-0805">Transcription regulation</keyword>
<name>A0ABT1JFD4_ACTCY</name>
<evidence type="ECO:0000256" key="2">
    <source>
        <dbReference type="ARBA" id="ARBA00023125"/>
    </source>
</evidence>
<dbReference type="Pfam" id="PF00440">
    <property type="entry name" value="TetR_N"/>
    <property type="match status" value="1"/>
</dbReference>